<evidence type="ECO:0000313" key="1">
    <source>
        <dbReference type="EMBL" id="WPU63948.1"/>
    </source>
</evidence>
<dbReference type="Proteomes" id="UP001324634">
    <property type="component" value="Chromosome"/>
</dbReference>
<reference evidence="1 2" key="1">
    <citation type="submission" date="2023-11" db="EMBL/GenBank/DDBJ databases">
        <title>Peredibacter starrii A3.12.</title>
        <authorList>
            <person name="Mitchell R.J."/>
        </authorList>
    </citation>
    <scope>NUCLEOTIDE SEQUENCE [LARGE SCALE GENOMIC DNA]</scope>
    <source>
        <strain evidence="1 2">A3.12</strain>
    </source>
</reference>
<name>A0AAX4HLD6_9BACT</name>
<organism evidence="1 2">
    <name type="scientific">Peredibacter starrii</name>
    <dbReference type="NCBI Taxonomy" id="28202"/>
    <lineage>
        <taxon>Bacteria</taxon>
        <taxon>Pseudomonadati</taxon>
        <taxon>Bdellovibrionota</taxon>
        <taxon>Bacteriovoracia</taxon>
        <taxon>Bacteriovoracales</taxon>
        <taxon>Bacteriovoracaceae</taxon>
        <taxon>Peredibacter</taxon>
    </lineage>
</organism>
<dbReference type="AlphaFoldDB" id="A0AAX4HLD6"/>
<protein>
    <submittedName>
        <fullName evidence="1">Uncharacterized protein</fullName>
    </submittedName>
</protein>
<sequence length="164" mass="19010">MTDKQIQEWQEKVRQSYGDESKLFEYLFETMDNFYYRYLETTTDKNLKTVPLAPHLWGARTSEGSMVDALKIENPAAKKGIIELAKSVPKAQGPRVQYELLADVEELTVDHGEIIFVSSINWGFPDFEDKSKQLKKTVTFKYQDLAQFRKELALKLEEACSIFL</sequence>
<dbReference type="KEGG" id="psti:SOO65_14730"/>
<keyword evidence="2" id="KW-1185">Reference proteome</keyword>
<dbReference type="RefSeq" id="WP_321391667.1">
    <property type="nucleotide sequence ID" value="NZ_CP139487.1"/>
</dbReference>
<dbReference type="EMBL" id="CP139487">
    <property type="protein sequence ID" value="WPU63948.1"/>
    <property type="molecule type" value="Genomic_DNA"/>
</dbReference>
<accession>A0AAX4HLD6</accession>
<proteinExistence type="predicted"/>
<gene>
    <name evidence="1" type="ORF">SOO65_14730</name>
</gene>
<evidence type="ECO:0000313" key="2">
    <source>
        <dbReference type="Proteomes" id="UP001324634"/>
    </source>
</evidence>